<proteinExistence type="predicted"/>
<dbReference type="EMBL" id="BMAW01067541">
    <property type="protein sequence ID" value="GFT60255.1"/>
    <property type="molecule type" value="Genomic_DNA"/>
</dbReference>
<dbReference type="Proteomes" id="UP000887013">
    <property type="component" value="Unassembled WGS sequence"/>
</dbReference>
<organism evidence="1 2">
    <name type="scientific">Nephila pilipes</name>
    <name type="common">Giant wood spider</name>
    <name type="synonym">Nephila maculata</name>
    <dbReference type="NCBI Taxonomy" id="299642"/>
    <lineage>
        <taxon>Eukaryota</taxon>
        <taxon>Metazoa</taxon>
        <taxon>Ecdysozoa</taxon>
        <taxon>Arthropoda</taxon>
        <taxon>Chelicerata</taxon>
        <taxon>Arachnida</taxon>
        <taxon>Araneae</taxon>
        <taxon>Araneomorphae</taxon>
        <taxon>Entelegynae</taxon>
        <taxon>Araneoidea</taxon>
        <taxon>Nephilidae</taxon>
        <taxon>Nephila</taxon>
    </lineage>
</organism>
<dbReference type="OrthoDB" id="10589655at2759"/>
<evidence type="ECO:0000313" key="2">
    <source>
        <dbReference type="Proteomes" id="UP000887013"/>
    </source>
</evidence>
<gene>
    <name evidence="1" type="ORF">NPIL_249761</name>
</gene>
<reference evidence="1" key="1">
    <citation type="submission" date="2020-08" db="EMBL/GenBank/DDBJ databases">
        <title>Multicomponent nature underlies the extraordinary mechanical properties of spider dragline silk.</title>
        <authorList>
            <person name="Kono N."/>
            <person name="Nakamura H."/>
            <person name="Mori M."/>
            <person name="Yoshida Y."/>
            <person name="Ohtoshi R."/>
            <person name="Malay A.D."/>
            <person name="Moran D.A.P."/>
            <person name="Tomita M."/>
            <person name="Numata K."/>
            <person name="Arakawa K."/>
        </authorList>
    </citation>
    <scope>NUCLEOTIDE SEQUENCE</scope>
</reference>
<protein>
    <submittedName>
        <fullName evidence="1">Uncharacterized protein</fullName>
    </submittedName>
</protein>
<evidence type="ECO:0000313" key="1">
    <source>
        <dbReference type="EMBL" id="GFT60255.1"/>
    </source>
</evidence>
<dbReference type="AlphaFoldDB" id="A0A8X6TXE0"/>
<sequence>MSLPTVEYCLVKVRWPVMRIYRTFVPQGYLKVRDWKKEGLPPWDVSYCHGDDANLKRLIRSLVLGTNELGNSTSPMPMIRNNLCRMQREQPTAVSKLPRGVAQADDIPGTEIVEMFRFGWIGESCPNDIVYHLVYSYPETRPLFRYYPFNALANGPCATP</sequence>
<comment type="caution">
    <text evidence="1">The sequence shown here is derived from an EMBL/GenBank/DDBJ whole genome shotgun (WGS) entry which is preliminary data.</text>
</comment>
<name>A0A8X6TXE0_NEPPI</name>
<keyword evidence="2" id="KW-1185">Reference proteome</keyword>
<accession>A0A8X6TXE0</accession>